<keyword evidence="3" id="KW-1185">Reference proteome</keyword>
<keyword evidence="1" id="KW-0812">Transmembrane</keyword>
<accession>A0A3N2BZG2</accession>
<feature type="transmembrane region" description="Helical" evidence="1">
    <location>
        <begin position="22"/>
        <end position="45"/>
    </location>
</feature>
<dbReference type="AlphaFoldDB" id="A0A3N2BZG2"/>
<keyword evidence="1" id="KW-0472">Membrane</keyword>
<name>A0A3N2BZG2_9MICO</name>
<dbReference type="EMBL" id="RKHL01000001">
    <property type="protein sequence ID" value="ROR80646.1"/>
    <property type="molecule type" value="Genomic_DNA"/>
</dbReference>
<sequence>MSSSEDRELAEWGEQRKRRQRLIAWVLVVALVLGGGGATVLGFIFN</sequence>
<reference evidence="2 3" key="1">
    <citation type="submission" date="2018-11" db="EMBL/GenBank/DDBJ databases">
        <title>Sequencing the genomes of 1000 actinobacteria strains.</title>
        <authorList>
            <person name="Klenk H.-P."/>
        </authorList>
    </citation>
    <scope>NUCLEOTIDE SEQUENCE [LARGE SCALE GENOMIC DNA]</scope>
    <source>
        <strain evidence="2 3">DSM 14012</strain>
    </source>
</reference>
<proteinExistence type="predicted"/>
<comment type="caution">
    <text evidence="2">The sequence shown here is derived from an EMBL/GenBank/DDBJ whole genome shotgun (WGS) entry which is preliminary data.</text>
</comment>
<evidence type="ECO:0000256" key="1">
    <source>
        <dbReference type="SAM" id="Phobius"/>
    </source>
</evidence>
<protein>
    <submittedName>
        <fullName evidence="2">Uncharacterized protein</fullName>
    </submittedName>
</protein>
<evidence type="ECO:0000313" key="3">
    <source>
        <dbReference type="Proteomes" id="UP000266915"/>
    </source>
</evidence>
<keyword evidence="1" id="KW-1133">Transmembrane helix</keyword>
<gene>
    <name evidence="2" type="ORF">EDD42_0689</name>
</gene>
<evidence type="ECO:0000313" key="2">
    <source>
        <dbReference type="EMBL" id="ROR80646.1"/>
    </source>
</evidence>
<organism evidence="2 3">
    <name type="scientific">Plantibacter flavus</name>
    <dbReference type="NCBI Taxonomy" id="150123"/>
    <lineage>
        <taxon>Bacteria</taxon>
        <taxon>Bacillati</taxon>
        <taxon>Actinomycetota</taxon>
        <taxon>Actinomycetes</taxon>
        <taxon>Micrococcales</taxon>
        <taxon>Microbacteriaceae</taxon>
        <taxon>Plantibacter</taxon>
    </lineage>
</organism>
<dbReference type="Proteomes" id="UP000266915">
    <property type="component" value="Unassembled WGS sequence"/>
</dbReference>
<dbReference type="RefSeq" id="WP_162852291.1">
    <property type="nucleotide sequence ID" value="NZ_CP019402.1"/>
</dbReference>